<protein>
    <recommendedName>
        <fullName evidence="4">Sperm-tail PG-rich repeat-containing protein 2</fullName>
    </recommendedName>
</protein>
<dbReference type="InterPro" id="IPR010736">
    <property type="entry name" value="SHIPPO-rpt"/>
</dbReference>
<evidence type="ECO:0000313" key="3">
    <source>
        <dbReference type="Proteomes" id="UP001054857"/>
    </source>
</evidence>
<dbReference type="AlphaFoldDB" id="A0AAD3DTP8"/>
<feature type="region of interest" description="Disordered" evidence="1">
    <location>
        <begin position="1"/>
        <end position="22"/>
    </location>
</feature>
<keyword evidence="3" id="KW-1185">Reference proteome</keyword>
<gene>
    <name evidence="2" type="ORF">Agub_g8039</name>
</gene>
<proteinExistence type="predicted"/>
<accession>A0AAD3DTP8</accession>
<dbReference type="Pfam" id="PF07004">
    <property type="entry name" value="SHIPPO-rpt"/>
    <property type="match status" value="2"/>
</dbReference>
<evidence type="ECO:0000313" key="2">
    <source>
        <dbReference type="EMBL" id="GFR46463.1"/>
    </source>
</evidence>
<dbReference type="Proteomes" id="UP001054857">
    <property type="component" value="Unassembled WGS sequence"/>
</dbReference>
<feature type="region of interest" description="Disordered" evidence="1">
    <location>
        <begin position="284"/>
        <end position="353"/>
    </location>
</feature>
<evidence type="ECO:0000256" key="1">
    <source>
        <dbReference type="SAM" id="MobiDB-lite"/>
    </source>
</evidence>
<organism evidence="2 3">
    <name type="scientific">Astrephomene gubernaculifera</name>
    <dbReference type="NCBI Taxonomy" id="47775"/>
    <lineage>
        <taxon>Eukaryota</taxon>
        <taxon>Viridiplantae</taxon>
        <taxon>Chlorophyta</taxon>
        <taxon>core chlorophytes</taxon>
        <taxon>Chlorophyceae</taxon>
        <taxon>CS clade</taxon>
        <taxon>Chlamydomonadales</taxon>
        <taxon>Astrephomenaceae</taxon>
        <taxon>Astrephomene</taxon>
    </lineage>
</organism>
<dbReference type="EMBL" id="BMAR01000014">
    <property type="protein sequence ID" value="GFR46463.1"/>
    <property type="molecule type" value="Genomic_DNA"/>
</dbReference>
<reference evidence="2 3" key="1">
    <citation type="journal article" date="2021" name="Sci. Rep.">
        <title>Genome sequencing of the multicellular alga Astrephomene provides insights into convergent evolution of germ-soma differentiation.</title>
        <authorList>
            <person name="Yamashita S."/>
            <person name="Yamamoto K."/>
            <person name="Matsuzaki R."/>
            <person name="Suzuki S."/>
            <person name="Yamaguchi H."/>
            <person name="Hirooka S."/>
            <person name="Minakuchi Y."/>
            <person name="Miyagishima S."/>
            <person name="Kawachi M."/>
            <person name="Toyoda A."/>
            <person name="Nozaki H."/>
        </authorList>
    </citation>
    <scope>NUCLEOTIDE SEQUENCE [LARGE SCALE GENOMIC DNA]</scope>
    <source>
        <strain evidence="2 3">NIES-4017</strain>
    </source>
</reference>
<name>A0AAD3DTP8_9CHLO</name>
<feature type="region of interest" description="Disordered" evidence="1">
    <location>
        <begin position="46"/>
        <end position="82"/>
    </location>
</feature>
<feature type="compositionally biased region" description="Basic and acidic residues" evidence="1">
    <location>
        <begin position="46"/>
        <end position="60"/>
    </location>
</feature>
<sequence>MAKEGEQRKGQLHKGPVTAPLKSVPGYKPVCSIPAKFETILYTGPREKKGFSAESRRFQEPENDLPGPGSYNSQPLPLDQTRPESIGKKGFGAMVSQTRRFSHRICYTGPGPADYIKHKPAVDGKSFSKAAVTSAFQDKSASSLVPLDRGAPHLGPGTYEGAGITRKGDRVDYTSRPGASSAFKATGGHELILAGNLEAPPPTSYDLGDPWDMTHPLSRGGSRMGTSSFSGNAGRYGGSVGSMAATLDSLLFGAPSAAAAKPETGPGPGAYELQDFASIRAKLSREAHRPSPQFLTPENAAAQRRQSRQVLASTSEKVAHDYLEPTHAPLHSHSPPKGVSAPFRSRSAGHEEVIDQRSYAASANAPGPAYYQPPTVLRKSFHRNNKKNYMTLAF</sequence>
<comment type="caution">
    <text evidence="2">The sequence shown here is derived from an EMBL/GenBank/DDBJ whole genome shotgun (WGS) entry which is preliminary data.</text>
</comment>
<evidence type="ECO:0008006" key="4">
    <source>
        <dbReference type="Google" id="ProtNLM"/>
    </source>
</evidence>